<dbReference type="PROSITE" id="PS00108">
    <property type="entry name" value="PROTEIN_KINASE_ST"/>
    <property type="match status" value="1"/>
</dbReference>
<dbReference type="Pfam" id="PF00069">
    <property type="entry name" value="Pkinase"/>
    <property type="match status" value="1"/>
</dbReference>
<dbReference type="Gene3D" id="3.30.200.20">
    <property type="entry name" value="Phosphorylase Kinase, domain 1"/>
    <property type="match status" value="1"/>
</dbReference>
<evidence type="ECO:0000256" key="3">
    <source>
        <dbReference type="ARBA" id="ARBA00022741"/>
    </source>
</evidence>
<dbReference type="InterPro" id="IPR019734">
    <property type="entry name" value="TPR_rpt"/>
</dbReference>
<dbReference type="InterPro" id="IPR000719">
    <property type="entry name" value="Prot_kinase_dom"/>
</dbReference>
<evidence type="ECO:0000256" key="10">
    <source>
        <dbReference type="SAM" id="MobiDB-lite"/>
    </source>
</evidence>
<dbReference type="CDD" id="cd14014">
    <property type="entry name" value="STKc_PknB_like"/>
    <property type="match status" value="1"/>
</dbReference>
<evidence type="ECO:0000259" key="11">
    <source>
        <dbReference type="PROSITE" id="PS50011"/>
    </source>
</evidence>
<dbReference type="PANTHER" id="PTHR43289">
    <property type="entry name" value="MITOGEN-ACTIVATED PROTEIN KINASE KINASE KINASE 20-RELATED"/>
    <property type="match status" value="1"/>
</dbReference>
<dbReference type="Pfam" id="PF07719">
    <property type="entry name" value="TPR_2"/>
    <property type="match status" value="1"/>
</dbReference>
<dbReference type="InterPro" id="IPR008271">
    <property type="entry name" value="Ser/Thr_kinase_AS"/>
</dbReference>
<dbReference type="SMART" id="SM00220">
    <property type="entry name" value="S_TKc"/>
    <property type="match status" value="1"/>
</dbReference>
<keyword evidence="5 7" id="KW-0802">TPR repeat</keyword>
<accession>A0A518B4R8</accession>
<feature type="compositionally biased region" description="Pro residues" evidence="10">
    <location>
        <begin position="633"/>
        <end position="662"/>
    </location>
</feature>
<dbReference type="SUPFAM" id="SSF48452">
    <property type="entry name" value="TPR-like"/>
    <property type="match status" value="1"/>
</dbReference>
<feature type="binding site" evidence="8">
    <location>
        <position position="129"/>
    </location>
    <ligand>
        <name>ATP</name>
        <dbReference type="ChEBI" id="CHEBI:30616"/>
    </ligand>
</feature>
<evidence type="ECO:0000256" key="7">
    <source>
        <dbReference type="PROSITE-ProRule" id="PRU00339"/>
    </source>
</evidence>
<dbReference type="PROSITE" id="PS50005">
    <property type="entry name" value="TPR"/>
    <property type="match status" value="2"/>
</dbReference>
<dbReference type="KEGG" id="knv:Pan216_28410"/>
<feature type="domain" description="Protein kinase" evidence="11">
    <location>
        <begin position="99"/>
        <end position="396"/>
    </location>
</feature>
<dbReference type="EMBL" id="CP036279">
    <property type="protein sequence ID" value="QDU61975.1"/>
    <property type="molecule type" value="Genomic_DNA"/>
</dbReference>
<reference evidence="12 13" key="1">
    <citation type="submission" date="2019-02" db="EMBL/GenBank/DDBJ databases">
        <title>Deep-cultivation of Planctomycetes and their phenomic and genomic characterization uncovers novel biology.</title>
        <authorList>
            <person name="Wiegand S."/>
            <person name="Jogler M."/>
            <person name="Boedeker C."/>
            <person name="Pinto D."/>
            <person name="Vollmers J."/>
            <person name="Rivas-Marin E."/>
            <person name="Kohn T."/>
            <person name="Peeters S.H."/>
            <person name="Heuer A."/>
            <person name="Rast P."/>
            <person name="Oberbeckmann S."/>
            <person name="Bunk B."/>
            <person name="Jeske O."/>
            <person name="Meyerdierks A."/>
            <person name="Storesund J.E."/>
            <person name="Kallscheuer N."/>
            <person name="Luecker S."/>
            <person name="Lage O.M."/>
            <person name="Pohl T."/>
            <person name="Merkel B.J."/>
            <person name="Hornburger P."/>
            <person name="Mueller R.-W."/>
            <person name="Bruemmer F."/>
            <person name="Labrenz M."/>
            <person name="Spormann A.M."/>
            <person name="Op den Camp H."/>
            <person name="Overmann J."/>
            <person name="Amann R."/>
            <person name="Jetten M.S.M."/>
            <person name="Mascher T."/>
            <person name="Medema M.H."/>
            <person name="Devos D.P."/>
            <person name="Kaster A.-K."/>
            <person name="Ovreas L."/>
            <person name="Rohde M."/>
            <person name="Galperin M.Y."/>
            <person name="Jogler C."/>
        </authorList>
    </citation>
    <scope>NUCLEOTIDE SEQUENCE [LARGE SCALE GENOMIC DNA]</scope>
    <source>
        <strain evidence="12 13">Pan216</strain>
    </source>
</reference>
<dbReference type="Pfam" id="PF13432">
    <property type="entry name" value="TPR_16"/>
    <property type="match status" value="1"/>
</dbReference>
<feature type="coiled-coil region" evidence="9">
    <location>
        <begin position="454"/>
        <end position="488"/>
    </location>
</feature>
<dbReference type="PROSITE" id="PS00107">
    <property type="entry name" value="PROTEIN_KINASE_ATP"/>
    <property type="match status" value="1"/>
</dbReference>
<dbReference type="Gene3D" id="1.10.510.10">
    <property type="entry name" value="Transferase(Phosphotransferase) domain 1"/>
    <property type="match status" value="1"/>
</dbReference>
<sequence length="809" mass="89508">MVLRAIRSSMADISERSIFLEALERHSTEERAAYVAEACAGNARLRASVEDLLSAHDLPDNPLDQPIEALPNRSPSAMTTSLADSKLIAEGPGTVIGNYRLMEQIGEGGFGLVFVAEQQRPVRRHVALKILKPGMDTRDVIARFEAERQAVAMMNHPNIASVLDAGTTESGRPYFVMELVRGVPITAFCDQRDVDLRSRLELFTTVCNAVQHAHQKGVIHRDLKPSNVLVTLHDEVAVPKVIDFGVAKALGQNLTDKTIYTRFAGMIGTPLYMSPEQAEMSGLDIDTRSDIYSLGVLLYELLTGSTPFARERFNSVGIDEMRRIIREEDPPKPSTRLTTVEAARSTVADSRGRTPTRRSTAVRGDLDWIVMKTLEKDRSRRYASASELADDIGRYLGAQPIEARPPSQLYQLRKFAHRNKAAITAVSLIAIAMLAGTTISLWQASVAFSERNEKDAALKKAIRLQQEADAAREEIAQFATRMKEANVLVTSGRAHADAERWAAAWEDFSEAIERQPNYYIAWNERASLAVKLGLWKLAAKDWTKAIELGVPADNPANWGIPQLFLINGDTATYQSICRAMLEQTEKQRRSPSMALIRSCVVASTPVGDPNDLAERALAELALVGKASFHPHPPRLGPPPRGPSGRPPGPPPPRREPGPPPGGSPARHDFWRTRYPLGVGHYSAGIALYRAGRYQEAVESFRKALADDRWRARAIVFPALAMAYYRVGDAERSRQTFATAEKEIDAWATTIARGPVGTMPIPWFDWVECLLLQREASILLTGFAPADDPRLREVQQRALRLIEDRAESSP</sequence>
<dbReference type="Proteomes" id="UP000317093">
    <property type="component" value="Chromosome"/>
</dbReference>
<dbReference type="PROSITE" id="PS50011">
    <property type="entry name" value="PROTEIN_KINASE_DOM"/>
    <property type="match status" value="1"/>
</dbReference>
<dbReference type="AlphaFoldDB" id="A0A518B4R8"/>
<keyword evidence="6 8" id="KW-0067">ATP-binding</keyword>
<dbReference type="SMART" id="SM00028">
    <property type="entry name" value="TPR"/>
    <property type="match status" value="3"/>
</dbReference>
<dbReference type="InterPro" id="IPR011009">
    <property type="entry name" value="Kinase-like_dom_sf"/>
</dbReference>
<feature type="repeat" description="TPR" evidence="7">
    <location>
        <begin position="677"/>
        <end position="710"/>
    </location>
</feature>
<dbReference type="EC" id="2.7.11.1" evidence="12"/>
<proteinExistence type="predicted"/>
<dbReference type="InterPro" id="IPR017441">
    <property type="entry name" value="Protein_kinase_ATP_BS"/>
</dbReference>
<name>A0A518B4R8_9BACT</name>
<evidence type="ECO:0000256" key="1">
    <source>
        <dbReference type="ARBA" id="ARBA00022679"/>
    </source>
</evidence>
<keyword evidence="1 12" id="KW-0808">Transferase</keyword>
<dbReference type="Gene3D" id="1.25.40.10">
    <property type="entry name" value="Tetratricopeptide repeat domain"/>
    <property type="match status" value="2"/>
</dbReference>
<keyword evidence="9" id="KW-0175">Coiled coil</keyword>
<evidence type="ECO:0000256" key="8">
    <source>
        <dbReference type="PROSITE-ProRule" id="PRU10141"/>
    </source>
</evidence>
<evidence type="ECO:0000256" key="6">
    <source>
        <dbReference type="ARBA" id="ARBA00022840"/>
    </source>
</evidence>
<dbReference type="InterPro" id="IPR013105">
    <property type="entry name" value="TPR_2"/>
</dbReference>
<evidence type="ECO:0000256" key="2">
    <source>
        <dbReference type="ARBA" id="ARBA00022737"/>
    </source>
</evidence>
<feature type="repeat" description="TPR" evidence="7">
    <location>
        <begin position="485"/>
        <end position="518"/>
    </location>
</feature>
<evidence type="ECO:0000313" key="12">
    <source>
        <dbReference type="EMBL" id="QDU61975.1"/>
    </source>
</evidence>
<dbReference type="GO" id="GO:0005524">
    <property type="term" value="F:ATP binding"/>
    <property type="evidence" value="ECO:0007669"/>
    <property type="project" value="UniProtKB-UniRule"/>
</dbReference>
<evidence type="ECO:0000313" key="13">
    <source>
        <dbReference type="Proteomes" id="UP000317093"/>
    </source>
</evidence>
<dbReference type="InterPro" id="IPR011990">
    <property type="entry name" value="TPR-like_helical_dom_sf"/>
</dbReference>
<dbReference type="PANTHER" id="PTHR43289:SF6">
    <property type="entry name" value="SERINE_THREONINE-PROTEIN KINASE NEKL-3"/>
    <property type="match status" value="1"/>
</dbReference>
<dbReference type="SUPFAM" id="SSF56112">
    <property type="entry name" value="Protein kinase-like (PK-like)"/>
    <property type="match status" value="1"/>
</dbReference>
<protein>
    <submittedName>
        <fullName evidence="12">Serine/threonine-protein kinase PknB</fullName>
        <ecNumber evidence="12">2.7.11.1</ecNumber>
    </submittedName>
</protein>
<feature type="region of interest" description="Disordered" evidence="10">
    <location>
        <begin position="628"/>
        <end position="668"/>
    </location>
</feature>
<keyword evidence="2" id="KW-0677">Repeat</keyword>
<keyword evidence="13" id="KW-1185">Reference proteome</keyword>
<evidence type="ECO:0000256" key="4">
    <source>
        <dbReference type="ARBA" id="ARBA00022777"/>
    </source>
</evidence>
<organism evidence="12 13">
    <name type="scientific">Kolteria novifilia</name>
    <dbReference type="NCBI Taxonomy" id="2527975"/>
    <lineage>
        <taxon>Bacteria</taxon>
        <taxon>Pseudomonadati</taxon>
        <taxon>Planctomycetota</taxon>
        <taxon>Planctomycetia</taxon>
        <taxon>Kolteriales</taxon>
        <taxon>Kolteriaceae</taxon>
        <taxon>Kolteria</taxon>
    </lineage>
</organism>
<gene>
    <name evidence="12" type="primary">pknB_9</name>
    <name evidence="12" type="ORF">Pan216_28410</name>
</gene>
<keyword evidence="3 8" id="KW-0547">Nucleotide-binding</keyword>
<evidence type="ECO:0000256" key="5">
    <source>
        <dbReference type="ARBA" id="ARBA00022803"/>
    </source>
</evidence>
<dbReference type="GO" id="GO:0004674">
    <property type="term" value="F:protein serine/threonine kinase activity"/>
    <property type="evidence" value="ECO:0007669"/>
    <property type="project" value="UniProtKB-EC"/>
</dbReference>
<keyword evidence="4 12" id="KW-0418">Kinase</keyword>
<evidence type="ECO:0000256" key="9">
    <source>
        <dbReference type="SAM" id="Coils"/>
    </source>
</evidence>